<dbReference type="EMBL" id="CR382122">
    <property type="protein sequence ID" value="CAH02172.1"/>
    <property type="molecule type" value="Genomic_DNA"/>
</dbReference>
<gene>
    <name evidence="4" type="ORF">KLLA0_B05467g</name>
</gene>
<dbReference type="KEGG" id="kla:KLLA0_B05467g"/>
<evidence type="ECO:0000313" key="5">
    <source>
        <dbReference type="Proteomes" id="UP000000598"/>
    </source>
</evidence>
<dbReference type="Proteomes" id="UP000000598">
    <property type="component" value="Chromosome B"/>
</dbReference>
<feature type="compositionally biased region" description="Acidic residues" evidence="3">
    <location>
        <begin position="153"/>
        <end position="176"/>
    </location>
</feature>
<dbReference type="InParanoid" id="Q6CWB0"/>
<dbReference type="HOGENOM" id="CLU_074896_0_1_1"/>
<organism evidence="4 5">
    <name type="scientific">Kluyveromyces lactis (strain ATCC 8585 / CBS 2359 / DSM 70799 / NBRC 1267 / NRRL Y-1140 / WM37)</name>
    <name type="common">Yeast</name>
    <name type="synonym">Candida sphaerica</name>
    <dbReference type="NCBI Taxonomy" id="284590"/>
    <lineage>
        <taxon>Eukaryota</taxon>
        <taxon>Fungi</taxon>
        <taxon>Dikarya</taxon>
        <taxon>Ascomycota</taxon>
        <taxon>Saccharomycotina</taxon>
        <taxon>Saccharomycetes</taxon>
        <taxon>Saccharomycetales</taxon>
        <taxon>Saccharomycetaceae</taxon>
        <taxon>Kluyveromyces</taxon>
    </lineage>
</organism>
<name>Q6CWB0_KLULA</name>
<dbReference type="GO" id="GO:0006364">
    <property type="term" value="P:rRNA processing"/>
    <property type="evidence" value="ECO:0007669"/>
    <property type="project" value="UniProtKB-KW"/>
</dbReference>
<keyword evidence="2" id="KW-0698">rRNA processing</keyword>
<keyword evidence="5" id="KW-1185">Reference proteome</keyword>
<feature type="region of interest" description="Disordered" evidence="3">
    <location>
        <begin position="150"/>
        <end position="197"/>
    </location>
</feature>
<evidence type="ECO:0000256" key="1">
    <source>
        <dbReference type="ARBA" id="ARBA00006524"/>
    </source>
</evidence>
<dbReference type="eggNOG" id="KOG4032">
    <property type="taxonomic scope" value="Eukaryota"/>
</dbReference>
<evidence type="ECO:0000313" key="4">
    <source>
        <dbReference type="EMBL" id="CAH02172.1"/>
    </source>
</evidence>
<reference evidence="4 5" key="1">
    <citation type="journal article" date="2004" name="Nature">
        <title>Genome evolution in yeasts.</title>
        <authorList>
            <consortium name="Genolevures"/>
            <person name="Dujon B."/>
            <person name="Sherman D."/>
            <person name="Fischer G."/>
            <person name="Durrens P."/>
            <person name="Casaregola S."/>
            <person name="Lafontaine I."/>
            <person name="de Montigny J."/>
            <person name="Marck C."/>
            <person name="Neuveglise C."/>
            <person name="Talla E."/>
            <person name="Goffard N."/>
            <person name="Frangeul L."/>
            <person name="Aigle M."/>
            <person name="Anthouard V."/>
            <person name="Babour A."/>
            <person name="Barbe V."/>
            <person name="Barnay S."/>
            <person name="Blanchin S."/>
            <person name="Beckerich J.M."/>
            <person name="Beyne E."/>
            <person name="Bleykasten C."/>
            <person name="Boisrame A."/>
            <person name="Boyer J."/>
            <person name="Cattolico L."/>
            <person name="Confanioleri F."/>
            <person name="de Daruvar A."/>
            <person name="Despons L."/>
            <person name="Fabre E."/>
            <person name="Fairhead C."/>
            <person name="Ferry-Dumazet H."/>
            <person name="Groppi A."/>
            <person name="Hantraye F."/>
            <person name="Hennequin C."/>
            <person name="Jauniaux N."/>
            <person name="Joyet P."/>
            <person name="Kachouri R."/>
            <person name="Kerrest A."/>
            <person name="Koszul R."/>
            <person name="Lemaire M."/>
            <person name="Lesur I."/>
            <person name="Ma L."/>
            <person name="Muller H."/>
            <person name="Nicaud J.M."/>
            <person name="Nikolski M."/>
            <person name="Oztas S."/>
            <person name="Ozier-Kalogeropoulos O."/>
            <person name="Pellenz S."/>
            <person name="Potier S."/>
            <person name="Richard G.F."/>
            <person name="Straub M.L."/>
            <person name="Suleau A."/>
            <person name="Swennene D."/>
            <person name="Tekaia F."/>
            <person name="Wesolowski-Louvel M."/>
            <person name="Westhof E."/>
            <person name="Wirth B."/>
            <person name="Zeniou-Meyer M."/>
            <person name="Zivanovic I."/>
            <person name="Bolotin-Fukuhara M."/>
            <person name="Thierry A."/>
            <person name="Bouchier C."/>
            <person name="Caudron B."/>
            <person name="Scarpelli C."/>
            <person name="Gaillardin C."/>
            <person name="Weissenbach J."/>
            <person name="Wincker P."/>
            <person name="Souciet J.L."/>
        </authorList>
    </citation>
    <scope>NUCLEOTIDE SEQUENCE [LARGE SCALE GENOMIC DNA]</scope>
    <source>
        <strain evidence="5">ATCC 8585 / CBS 2359 / DSM 70799 / NBRC 1267 / NRRL Y-1140 / WM37</strain>
    </source>
</reference>
<proteinExistence type="inferred from homology"/>
<evidence type="ECO:0000256" key="2">
    <source>
        <dbReference type="ARBA" id="ARBA00022552"/>
    </source>
</evidence>
<dbReference type="Pfam" id="PF10273">
    <property type="entry name" value="WGG"/>
    <property type="match status" value="1"/>
</dbReference>
<dbReference type="STRING" id="284590.Q6CWB0"/>
<sequence length="209" mass="23864">MDLPERIDETAFVEAVEGRSSLLFPDEKQQARFELGVSMMIYKWNALDVAVVNQWGGPESAEKRDWVTSIIVDLFKTEKIVDVELIEETLVYAMFDEFDTNVEDESALPIAAAIIIIYRECAQENYSTVERLYLNWMENKDKNDASKLVVAESSDDEEVDEEAGADEDDVNMDEDVPQLVNSEHQISAPEPVLDEDGFELVQKKGKRRY</sequence>
<comment type="similarity">
    <text evidence="1">Belongs to the TSR2 family.</text>
</comment>
<protein>
    <submittedName>
        <fullName evidence="4">KLLA0B05467p</fullName>
    </submittedName>
</protein>
<dbReference type="FunCoup" id="Q6CWB0">
    <property type="interactions" value="206"/>
</dbReference>
<dbReference type="OMA" id="QSNWGGP"/>
<dbReference type="PaxDb" id="284590-Q6CWB0"/>
<accession>Q6CWB0</accession>
<evidence type="ECO:0000256" key="3">
    <source>
        <dbReference type="SAM" id="MobiDB-lite"/>
    </source>
</evidence>
<dbReference type="AlphaFoldDB" id="Q6CWB0"/>
<dbReference type="InterPro" id="IPR019398">
    <property type="entry name" value="Pre-rRNA_process_TSR2"/>
</dbReference>
<dbReference type="PANTHER" id="PTHR21250">
    <property type="entry name" value="PRE-RRNA-PROCESSING PROTEIN TSR2 HOMOLOG"/>
    <property type="match status" value="1"/>
</dbReference>